<evidence type="ECO:0000313" key="2">
    <source>
        <dbReference type="Proteomes" id="UP000219335"/>
    </source>
</evidence>
<proteinExistence type="predicted"/>
<dbReference type="Proteomes" id="UP000219335">
    <property type="component" value="Unassembled WGS sequence"/>
</dbReference>
<dbReference type="EMBL" id="OCMU01000001">
    <property type="protein sequence ID" value="SOD19525.1"/>
    <property type="molecule type" value="Genomic_DNA"/>
</dbReference>
<gene>
    <name evidence="1" type="ORF">SAMN06297164_2528</name>
</gene>
<reference evidence="1 2" key="1">
    <citation type="submission" date="2017-09" db="EMBL/GenBank/DDBJ databases">
        <authorList>
            <person name="Ehlers B."/>
            <person name="Leendertz F.H."/>
        </authorList>
    </citation>
    <scope>NUCLEOTIDE SEQUENCE [LARGE SCALE GENOMIC DNA]</scope>
    <source>
        <strain evidence="1 2">Nm42</strain>
    </source>
</reference>
<name>A0A286ACC1_9PROT</name>
<dbReference type="AlphaFoldDB" id="A0A286ACC1"/>
<evidence type="ECO:0000313" key="1">
    <source>
        <dbReference type="EMBL" id="SOD19525.1"/>
    </source>
</evidence>
<protein>
    <submittedName>
        <fullName evidence="1">Uncharacterized protein</fullName>
    </submittedName>
</protein>
<accession>A0A286ACC1</accession>
<sequence>MENSKQCSQCKEIKPHSSFSLNSLKHGELNSYCKLCYETRDQLCAQCNETKQFSELFNYKYLGSVICKNCYEELLIKKKKKSI</sequence>
<organism evidence="1 2">
    <name type="scientific">Nitrosomonas ureae</name>
    <dbReference type="NCBI Taxonomy" id="44577"/>
    <lineage>
        <taxon>Bacteria</taxon>
        <taxon>Pseudomonadati</taxon>
        <taxon>Pseudomonadota</taxon>
        <taxon>Betaproteobacteria</taxon>
        <taxon>Nitrosomonadales</taxon>
        <taxon>Nitrosomonadaceae</taxon>
        <taxon>Nitrosomonas</taxon>
    </lineage>
</organism>